<sequence length="95" mass="10469">MLVLICLTFLVYKIYIFFAACSYVGQKISRICGNSLSSDNNKDLDRKPKDQQTCIFGNNAGKATTNGQSYDDQQPKHDTGASYLFRSDGGGTKQS</sequence>
<dbReference type="EMBL" id="JAZGQO010000010">
    <property type="protein sequence ID" value="KAK6176137.1"/>
    <property type="molecule type" value="Genomic_DNA"/>
</dbReference>
<keyword evidence="2" id="KW-0732">Signal</keyword>
<feature type="compositionally biased region" description="Basic and acidic residues" evidence="1">
    <location>
        <begin position="40"/>
        <end position="50"/>
    </location>
</feature>
<comment type="caution">
    <text evidence="3">The sequence shown here is derived from an EMBL/GenBank/DDBJ whole genome shotgun (WGS) entry which is preliminary data.</text>
</comment>
<accession>A0AAN8JEF6</accession>
<gene>
    <name evidence="3" type="ORF">SNE40_014477</name>
</gene>
<name>A0AAN8JEF6_PATCE</name>
<evidence type="ECO:0000313" key="3">
    <source>
        <dbReference type="EMBL" id="KAK6176137.1"/>
    </source>
</evidence>
<evidence type="ECO:0000256" key="2">
    <source>
        <dbReference type="SAM" id="SignalP"/>
    </source>
</evidence>
<proteinExistence type="predicted"/>
<organism evidence="3 4">
    <name type="scientific">Patella caerulea</name>
    <name type="common">Rayed Mediterranean limpet</name>
    <dbReference type="NCBI Taxonomy" id="87958"/>
    <lineage>
        <taxon>Eukaryota</taxon>
        <taxon>Metazoa</taxon>
        <taxon>Spiralia</taxon>
        <taxon>Lophotrochozoa</taxon>
        <taxon>Mollusca</taxon>
        <taxon>Gastropoda</taxon>
        <taxon>Patellogastropoda</taxon>
        <taxon>Patelloidea</taxon>
        <taxon>Patellidae</taxon>
        <taxon>Patella</taxon>
    </lineage>
</organism>
<feature type="chain" id="PRO_5042871604" evidence="2">
    <location>
        <begin position="22"/>
        <end position="95"/>
    </location>
</feature>
<protein>
    <submittedName>
        <fullName evidence="3">Uncharacterized protein</fullName>
    </submittedName>
</protein>
<evidence type="ECO:0000313" key="4">
    <source>
        <dbReference type="Proteomes" id="UP001347796"/>
    </source>
</evidence>
<dbReference type="AlphaFoldDB" id="A0AAN8JEF6"/>
<feature type="compositionally biased region" description="Polar residues" evidence="1">
    <location>
        <begin position="51"/>
        <end position="72"/>
    </location>
</feature>
<feature type="region of interest" description="Disordered" evidence="1">
    <location>
        <begin position="36"/>
        <end position="95"/>
    </location>
</feature>
<evidence type="ECO:0000256" key="1">
    <source>
        <dbReference type="SAM" id="MobiDB-lite"/>
    </source>
</evidence>
<dbReference type="Proteomes" id="UP001347796">
    <property type="component" value="Unassembled WGS sequence"/>
</dbReference>
<keyword evidence="4" id="KW-1185">Reference proteome</keyword>
<reference evidence="3 4" key="1">
    <citation type="submission" date="2024-01" db="EMBL/GenBank/DDBJ databases">
        <title>The genome of the rayed Mediterranean limpet Patella caerulea (Linnaeus, 1758).</title>
        <authorList>
            <person name="Anh-Thu Weber A."/>
            <person name="Halstead-Nussloch G."/>
        </authorList>
    </citation>
    <scope>NUCLEOTIDE SEQUENCE [LARGE SCALE GENOMIC DNA]</scope>
    <source>
        <strain evidence="3">AATW-2023a</strain>
        <tissue evidence="3">Whole specimen</tissue>
    </source>
</reference>
<feature type="signal peptide" evidence="2">
    <location>
        <begin position="1"/>
        <end position="21"/>
    </location>
</feature>